<dbReference type="InParanoid" id="A0A1H9D053"/>
<dbReference type="PANTHER" id="PTHR43401:SF2">
    <property type="entry name" value="L-THREONINE 3-DEHYDROGENASE"/>
    <property type="match status" value="1"/>
</dbReference>
<keyword evidence="3" id="KW-0560">Oxidoreductase</keyword>
<evidence type="ECO:0000259" key="5">
    <source>
        <dbReference type="SMART" id="SM00829"/>
    </source>
</evidence>
<dbReference type="Gene3D" id="3.40.50.720">
    <property type="entry name" value="NAD(P)-binding Rossmann-like Domain"/>
    <property type="match status" value="1"/>
</dbReference>
<comment type="cofactor">
    <cofactor evidence="4">
        <name>Zn(2+)</name>
        <dbReference type="ChEBI" id="CHEBI:29105"/>
    </cofactor>
</comment>
<evidence type="ECO:0000256" key="2">
    <source>
        <dbReference type="ARBA" id="ARBA00022833"/>
    </source>
</evidence>
<evidence type="ECO:0000313" key="6">
    <source>
        <dbReference type="EMBL" id="SEQ06747.1"/>
    </source>
</evidence>
<dbReference type="GO" id="GO:0008270">
    <property type="term" value="F:zinc ion binding"/>
    <property type="evidence" value="ECO:0007669"/>
    <property type="project" value="InterPro"/>
</dbReference>
<dbReference type="AlphaFoldDB" id="A0A1H9D053"/>
<dbReference type="InterPro" id="IPR036291">
    <property type="entry name" value="NAD(P)-bd_dom_sf"/>
</dbReference>
<sequence>MKNTATRYTGNKTFDVIDAASPSPGKGEVRIKVAYCGVCGTDVHIFHGMMDQRVSMPLTIGHEMSGVVDAVGPEVDGFKVGEKVVVRPLDDRGAKPSDKGFNHVAAALKFIGIDSPGAMQQYWNVPAFTLHKLPADTDMQLAALVEPLAVACHDVRLSGIKPGEYAVVLGGGPIGMLVAMRAKHAGAKVLISETNATRCQLAKELGFEVVNPINEDLVDYVSKATDGGLADVVFEVAGVQPTIDVMTEVAGIRGRIVLVAIHGQPRPVNLFKFFWKELQLIGARVYEPEDYDDAIQLVADKSLPLNALITSVAPLTSIQSVFEQIDQNPDGMKVLLDCQA</sequence>
<dbReference type="InterPro" id="IPR013154">
    <property type="entry name" value="ADH-like_N"/>
</dbReference>
<dbReference type="Gene3D" id="3.90.180.10">
    <property type="entry name" value="Medium-chain alcohol dehydrogenases, catalytic domain"/>
    <property type="match status" value="1"/>
</dbReference>
<name>A0A1H9D053_9BACT</name>
<protein>
    <submittedName>
        <fullName evidence="6">2-desacetyl-2-hydroxyethyl bacteriochlorophyllide A dehydrogenase</fullName>
    </submittedName>
</protein>
<accession>A0A1H9D053</accession>
<dbReference type="InterPro" id="IPR002328">
    <property type="entry name" value="ADH_Zn_CS"/>
</dbReference>
<keyword evidence="1 4" id="KW-0479">Metal-binding</keyword>
<evidence type="ECO:0000256" key="3">
    <source>
        <dbReference type="ARBA" id="ARBA00023002"/>
    </source>
</evidence>
<proteinExistence type="inferred from homology"/>
<dbReference type="SUPFAM" id="SSF50129">
    <property type="entry name" value="GroES-like"/>
    <property type="match status" value="1"/>
</dbReference>
<dbReference type="PROSITE" id="PS00059">
    <property type="entry name" value="ADH_ZINC"/>
    <property type="match status" value="1"/>
</dbReference>
<evidence type="ECO:0000256" key="1">
    <source>
        <dbReference type="ARBA" id="ARBA00022723"/>
    </source>
</evidence>
<dbReference type="InterPro" id="IPR050129">
    <property type="entry name" value="Zn_alcohol_dh"/>
</dbReference>
<dbReference type="InterPro" id="IPR020843">
    <property type="entry name" value="ER"/>
</dbReference>
<dbReference type="Proteomes" id="UP000199021">
    <property type="component" value="Unassembled WGS sequence"/>
</dbReference>
<feature type="domain" description="Enoyl reductase (ER)" evidence="5">
    <location>
        <begin position="10"/>
        <end position="336"/>
    </location>
</feature>
<dbReference type="InterPro" id="IPR011032">
    <property type="entry name" value="GroES-like_sf"/>
</dbReference>
<dbReference type="STRING" id="478744.SAMN05444359_10587"/>
<evidence type="ECO:0000313" key="7">
    <source>
        <dbReference type="Proteomes" id="UP000199021"/>
    </source>
</evidence>
<dbReference type="RefSeq" id="WP_090166356.1">
    <property type="nucleotide sequence ID" value="NZ_FOFB01000005.1"/>
</dbReference>
<dbReference type="Pfam" id="PF00107">
    <property type="entry name" value="ADH_zinc_N"/>
    <property type="match status" value="1"/>
</dbReference>
<comment type="similarity">
    <text evidence="4">Belongs to the zinc-containing alcohol dehydrogenase family.</text>
</comment>
<organism evidence="6 7">
    <name type="scientific">Neolewinella agarilytica</name>
    <dbReference type="NCBI Taxonomy" id="478744"/>
    <lineage>
        <taxon>Bacteria</taxon>
        <taxon>Pseudomonadati</taxon>
        <taxon>Bacteroidota</taxon>
        <taxon>Saprospiria</taxon>
        <taxon>Saprospirales</taxon>
        <taxon>Lewinellaceae</taxon>
        <taxon>Neolewinella</taxon>
    </lineage>
</organism>
<dbReference type="SMART" id="SM00829">
    <property type="entry name" value="PKS_ER"/>
    <property type="match status" value="1"/>
</dbReference>
<dbReference type="SUPFAM" id="SSF51735">
    <property type="entry name" value="NAD(P)-binding Rossmann-fold domains"/>
    <property type="match status" value="1"/>
</dbReference>
<reference evidence="7" key="1">
    <citation type="submission" date="2016-10" db="EMBL/GenBank/DDBJ databases">
        <authorList>
            <person name="Varghese N."/>
            <person name="Submissions S."/>
        </authorList>
    </citation>
    <scope>NUCLEOTIDE SEQUENCE [LARGE SCALE GENOMIC DNA]</scope>
    <source>
        <strain evidence="7">DSM 24740</strain>
    </source>
</reference>
<dbReference type="Pfam" id="PF08240">
    <property type="entry name" value="ADH_N"/>
    <property type="match status" value="1"/>
</dbReference>
<keyword evidence="2 4" id="KW-0862">Zinc</keyword>
<gene>
    <name evidence="6" type="ORF">SAMN05444359_10587</name>
</gene>
<dbReference type="GO" id="GO:0016616">
    <property type="term" value="F:oxidoreductase activity, acting on the CH-OH group of donors, NAD or NADP as acceptor"/>
    <property type="evidence" value="ECO:0007669"/>
    <property type="project" value="UniProtKB-ARBA"/>
</dbReference>
<dbReference type="PANTHER" id="PTHR43401">
    <property type="entry name" value="L-THREONINE 3-DEHYDROGENASE"/>
    <property type="match status" value="1"/>
</dbReference>
<evidence type="ECO:0000256" key="4">
    <source>
        <dbReference type="RuleBase" id="RU361277"/>
    </source>
</evidence>
<keyword evidence="7" id="KW-1185">Reference proteome</keyword>
<dbReference type="OrthoDB" id="9787435at2"/>
<dbReference type="EMBL" id="FOFB01000005">
    <property type="protein sequence ID" value="SEQ06747.1"/>
    <property type="molecule type" value="Genomic_DNA"/>
</dbReference>
<dbReference type="InterPro" id="IPR013149">
    <property type="entry name" value="ADH-like_C"/>
</dbReference>